<protein>
    <recommendedName>
        <fullName evidence="9">Nuclear rim protein 1</fullName>
    </recommendedName>
</protein>
<accession>A0AAV9X1A4</accession>
<keyword evidence="2 6" id="KW-0812">Transmembrane</keyword>
<reference evidence="7 8" key="1">
    <citation type="submission" date="2019-10" db="EMBL/GenBank/DDBJ databases">
        <authorList>
            <person name="Palmer J.M."/>
        </authorList>
    </citation>
    <scope>NUCLEOTIDE SEQUENCE [LARGE SCALE GENOMIC DNA]</scope>
    <source>
        <strain evidence="7 8">TWF694</strain>
    </source>
</reference>
<feature type="region of interest" description="Disordered" evidence="5">
    <location>
        <begin position="429"/>
        <end position="451"/>
    </location>
</feature>
<feature type="transmembrane region" description="Helical" evidence="6">
    <location>
        <begin position="249"/>
        <end position="270"/>
    </location>
</feature>
<comment type="caution">
    <text evidence="7">The sequence shown here is derived from an EMBL/GenBank/DDBJ whole genome shotgun (WGS) entry which is preliminary data.</text>
</comment>
<organism evidence="7 8">
    <name type="scientific">Orbilia ellipsospora</name>
    <dbReference type="NCBI Taxonomy" id="2528407"/>
    <lineage>
        <taxon>Eukaryota</taxon>
        <taxon>Fungi</taxon>
        <taxon>Dikarya</taxon>
        <taxon>Ascomycota</taxon>
        <taxon>Pezizomycotina</taxon>
        <taxon>Orbiliomycetes</taxon>
        <taxon>Orbiliales</taxon>
        <taxon>Orbiliaceae</taxon>
        <taxon>Orbilia</taxon>
    </lineage>
</organism>
<evidence type="ECO:0000313" key="8">
    <source>
        <dbReference type="Proteomes" id="UP001365542"/>
    </source>
</evidence>
<evidence type="ECO:0008006" key="9">
    <source>
        <dbReference type="Google" id="ProtNLM"/>
    </source>
</evidence>
<keyword evidence="8" id="KW-1185">Reference proteome</keyword>
<keyword evidence="3 6" id="KW-1133">Transmembrane helix</keyword>
<dbReference type="GO" id="GO:0007096">
    <property type="term" value="P:regulation of exit from mitosis"/>
    <property type="evidence" value="ECO:0007669"/>
    <property type="project" value="TreeGrafter"/>
</dbReference>
<evidence type="ECO:0000256" key="2">
    <source>
        <dbReference type="ARBA" id="ARBA00022692"/>
    </source>
</evidence>
<dbReference type="AlphaFoldDB" id="A0AAV9X1A4"/>
<dbReference type="PANTHER" id="PTHR28293:SF1">
    <property type="entry name" value="NUCLEAR RIM PROTEIN 1"/>
    <property type="match status" value="1"/>
</dbReference>
<feature type="compositionally biased region" description="Polar residues" evidence="5">
    <location>
        <begin position="393"/>
        <end position="408"/>
    </location>
</feature>
<dbReference type="GO" id="GO:0012505">
    <property type="term" value="C:endomembrane system"/>
    <property type="evidence" value="ECO:0007669"/>
    <property type="project" value="UniProtKB-SubCell"/>
</dbReference>
<evidence type="ECO:0000256" key="4">
    <source>
        <dbReference type="ARBA" id="ARBA00023136"/>
    </source>
</evidence>
<feature type="transmembrane region" description="Helical" evidence="6">
    <location>
        <begin position="106"/>
        <end position="128"/>
    </location>
</feature>
<evidence type="ECO:0000313" key="7">
    <source>
        <dbReference type="EMBL" id="KAK6531776.1"/>
    </source>
</evidence>
<name>A0AAV9X1A4_9PEZI</name>
<dbReference type="Pfam" id="PF10332">
    <property type="entry name" value="DUF2418"/>
    <property type="match status" value="1"/>
</dbReference>
<dbReference type="GO" id="GO:0043007">
    <property type="term" value="P:maintenance of rDNA"/>
    <property type="evidence" value="ECO:0007669"/>
    <property type="project" value="TreeGrafter"/>
</dbReference>
<dbReference type="InterPro" id="IPR018819">
    <property type="entry name" value="Nur1/Mug154"/>
</dbReference>
<dbReference type="EMBL" id="JAVHJO010000012">
    <property type="protein sequence ID" value="KAK6531776.1"/>
    <property type="molecule type" value="Genomic_DNA"/>
</dbReference>
<dbReference type="PANTHER" id="PTHR28293">
    <property type="entry name" value="NUCLEAR RIM PROTEIN 1"/>
    <property type="match status" value="1"/>
</dbReference>
<sequence>MPVPGTAAHSTRRHRLVRRQTFGQRISSFLNPLDNLLSISLLFETYDWEGLGEAIAAPVGVALNIVMMITRANSNINSGWTRSSPLEEVLRDPNEDYSRHHGGGGALGWFMSIISTLLFVFSVGNTIYTLNRTRPYRTFEASLQNEPPTPSARRVRVASSPNESSPARILKGLFPNLPYATTPPIHDGITEDEVWEIAKWDYAKFNLAMSTYFSPLHCLTVFLLLPYTPPPSGGLFSDMPTTAYSTSRMTVLRDIFCINMAVTVYLFLYFKAFQTQNKDDKYINSQVMSEYNKKFVNPRVHTSMRDCGTSTDKGGYAVPSPAEFKPGFKIHPNPLYERHTVPQNAGGLFASFRQDAPVKEEQRQTPTYRASATTTSRQHENGVPVSAGRQSFGVPSTSSNIPRSTTAGRKSYAAGDLMTPARRVAAGAPGMGTPGSSSKIPGKNGNVWGGGVDYGIRSPMKRTTRDRGI</sequence>
<dbReference type="Proteomes" id="UP001365542">
    <property type="component" value="Unassembled WGS sequence"/>
</dbReference>
<evidence type="ECO:0000256" key="6">
    <source>
        <dbReference type="SAM" id="Phobius"/>
    </source>
</evidence>
<keyword evidence="4 6" id="KW-0472">Membrane</keyword>
<comment type="subcellular location">
    <subcellularLocation>
        <location evidence="1">Endomembrane system</location>
        <topology evidence="1">Multi-pass membrane protein</topology>
    </subcellularLocation>
</comment>
<evidence type="ECO:0000256" key="3">
    <source>
        <dbReference type="ARBA" id="ARBA00022989"/>
    </source>
</evidence>
<evidence type="ECO:0000256" key="5">
    <source>
        <dbReference type="SAM" id="MobiDB-lite"/>
    </source>
</evidence>
<feature type="transmembrane region" description="Helical" evidence="6">
    <location>
        <begin position="207"/>
        <end position="229"/>
    </location>
</feature>
<evidence type="ECO:0000256" key="1">
    <source>
        <dbReference type="ARBA" id="ARBA00004127"/>
    </source>
</evidence>
<gene>
    <name evidence="7" type="ORF">TWF694_002945</name>
</gene>
<feature type="compositionally biased region" description="Polar residues" evidence="5">
    <location>
        <begin position="364"/>
        <end position="376"/>
    </location>
</feature>
<feature type="region of interest" description="Disordered" evidence="5">
    <location>
        <begin position="356"/>
        <end position="410"/>
    </location>
</feature>
<proteinExistence type="predicted"/>